<feature type="domain" description="Calcineurin-like phosphoesterase" evidence="2">
    <location>
        <begin position="3"/>
        <end position="198"/>
    </location>
</feature>
<reference evidence="3 4" key="1">
    <citation type="submission" date="2017-10" db="EMBL/GenBank/DDBJ databases">
        <title>Genome announcement of Methylocella silvestris TVC from permafrost.</title>
        <authorList>
            <person name="Wang J."/>
            <person name="Geng K."/>
            <person name="Ul-Haque F."/>
            <person name="Crombie A.T."/>
            <person name="Street L.E."/>
            <person name="Wookey P.A."/>
            <person name="Murrell J.C."/>
            <person name="Pratscher J."/>
        </authorList>
    </citation>
    <scope>NUCLEOTIDE SEQUENCE [LARGE SCALE GENOMIC DNA]</scope>
    <source>
        <strain evidence="3 4">TVC</strain>
    </source>
</reference>
<dbReference type="InterPro" id="IPR050535">
    <property type="entry name" value="DNA_Repair-Maintenance_Comp"/>
</dbReference>
<dbReference type="GO" id="GO:0004527">
    <property type="term" value="F:exonuclease activity"/>
    <property type="evidence" value="ECO:0007669"/>
    <property type="project" value="UniProtKB-KW"/>
</dbReference>
<dbReference type="EMBL" id="PDZR01000012">
    <property type="protein sequence ID" value="PNG25813.1"/>
    <property type="molecule type" value="Genomic_DNA"/>
</dbReference>
<evidence type="ECO:0000313" key="4">
    <source>
        <dbReference type="Proteomes" id="UP000236286"/>
    </source>
</evidence>
<dbReference type="OrthoDB" id="9773856at2"/>
<dbReference type="PANTHER" id="PTHR30337">
    <property type="entry name" value="COMPONENT OF ATP-DEPENDENT DSDNA EXONUCLEASE"/>
    <property type="match status" value="1"/>
</dbReference>
<keyword evidence="1" id="KW-0378">Hydrolase</keyword>
<dbReference type="InterPro" id="IPR041796">
    <property type="entry name" value="Mre11_N"/>
</dbReference>
<dbReference type="Proteomes" id="UP000236286">
    <property type="component" value="Unassembled WGS sequence"/>
</dbReference>
<keyword evidence="3" id="KW-0540">Nuclease</keyword>
<dbReference type="InterPro" id="IPR004843">
    <property type="entry name" value="Calcineurin-like_PHP"/>
</dbReference>
<dbReference type="PIRSF" id="PIRSF033091">
    <property type="entry name" value="Pesterase_YhaO"/>
    <property type="match status" value="1"/>
</dbReference>
<organism evidence="3 4">
    <name type="scientific">Methylocella silvestris</name>
    <dbReference type="NCBI Taxonomy" id="199596"/>
    <lineage>
        <taxon>Bacteria</taxon>
        <taxon>Pseudomonadati</taxon>
        <taxon>Pseudomonadota</taxon>
        <taxon>Alphaproteobacteria</taxon>
        <taxon>Hyphomicrobiales</taxon>
        <taxon>Beijerinckiaceae</taxon>
        <taxon>Methylocella</taxon>
    </lineage>
</organism>
<dbReference type="InterPro" id="IPR014576">
    <property type="entry name" value="Pesterase_YhaO"/>
</dbReference>
<sequence>MRFRFIHAADLHLDSPLLGLSQKSPEFAARVEDASRQAFDNLIALAIGEDCKLIVIAGDLFDGNWRDYRTGQFFVDRMRPLRERGVRIVMILGNHDAANPFASRLELSDNVTLLPSNRPHTIEIDEIGVAVHGRSFPRREVLENIALDYPKPLPGRFNIGLLHTAGTGREGHDNYAPCSVEQLANHGYDYWALGHIHAREVLATVPPIIFPGNLQGRSIKETGAKGATLVTVDHHEIVALEHRALDVVRFGVERIDVSGLTDRDALFAALRARAQSAYEAADGRALALRVALYGQSSLHAEIAAKAQHLREEVETLFASIAPDLWLEKLADRTEPPHRPASVDPTVAGGLADAIAELGANGWLEARLALKLAEIRPKLPAGARADDLFDQLSREGAAKARALALALIEQGQG</sequence>
<evidence type="ECO:0000256" key="1">
    <source>
        <dbReference type="ARBA" id="ARBA00022801"/>
    </source>
</evidence>
<evidence type="ECO:0000259" key="2">
    <source>
        <dbReference type="Pfam" id="PF00149"/>
    </source>
</evidence>
<dbReference type="InterPro" id="IPR029052">
    <property type="entry name" value="Metallo-depent_PP-like"/>
</dbReference>
<dbReference type="RefSeq" id="WP_102843965.1">
    <property type="nucleotide sequence ID" value="NZ_PDZR01000012.1"/>
</dbReference>
<dbReference type="Gene3D" id="3.60.21.10">
    <property type="match status" value="1"/>
</dbReference>
<name>A0A2J7TGD9_METSI</name>
<dbReference type="CDD" id="cd00840">
    <property type="entry name" value="MPP_Mre11_N"/>
    <property type="match status" value="1"/>
</dbReference>
<protein>
    <submittedName>
        <fullName evidence="3">DNA repair exonuclease</fullName>
    </submittedName>
</protein>
<evidence type="ECO:0000313" key="3">
    <source>
        <dbReference type="EMBL" id="PNG25813.1"/>
    </source>
</evidence>
<keyword evidence="3" id="KW-0269">Exonuclease</keyword>
<dbReference type="AlphaFoldDB" id="A0A2J7TGD9"/>
<dbReference type="SUPFAM" id="SSF56300">
    <property type="entry name" value="Metallo-dependent phosphatases"/>
    <property type="match status" value="1"/>
</dbReference>
<gene>
    <name evidence="3" type="ORF">CR492_11945</name>
</gene>
<dbReference type="Pfam" id="PF00149">
    <property type="entry name" value="Metallophos"/>
    <property type="match status" value="1"/>
</dbReference>
<dbReference type="PANTHER" id="PTHR30337:SF7">
    <property type="entry name" value="PHOSPHOESTERASE"/>
    <property type="match status" value="1"/>
</dbReference>
<proteinExistence type="predicted"/>
<comment type="caution">
    <text evidence="3">The sequence shown here is derived from an EMBL/GenBank/DDBJ whole genome shotgun (WGS) entry which is preliminary data.</text>
</comment>
<accession>A0A2J7TGD9</accession>